<evidence type="ECO:0000313" key="2">
    <source>
        <dbReference type="EMBL" id="MFD2276034.1"/>
    </source>
</evidence>
<evidence type="ECO:0000256" key="1">
    <source>
        <dbReference type="SAM" id="Phobius"/>
    </source>
</evidence>
<evidence type="ECO:0000313" key="3">
    <source>
        <dbReference type="Proteomes" id="UP001597297"/>
    </source>
</evidence>
<gene>
    <name evidence="2" type="ORF">ACFSQZ_06105</name>
</gene>
<feature type="transmembrane region" description="Helical" evidence="1">
    <location>
        <begin position="90"/>
        <end position="119"/>
    </location>
</feature>
<comment type="caution">
    <text evidence="2">The sequence shown here is derived from an EMBL/GenBank/DDBJ whole genome shotgun (WGS) entry which is preliminary data.</text>
</comment>
<keyword evidence="1" id="KW-0472">Membrane</keyword>
<organism evidence="2 3">
    <name type="scientific">Rubritalea spongiae</name>
    <dbReference type="NCBI Taxonomy" id="430797"/>
    <lineage>
        <taxon>Bacteria</taxon>
        <taxon>Pseudomonadati</taxon>
        <taxon>Verrucomicrobiota</taxon>
        <taxon>Verrucomicrobiia</taxon>
        <taxon>Verrucomicrobiales</taxon>
        <taxon>Rubritaleaceae</taxon>
        <taxon>Rubritalea</taxon>
    </lineage>
</organism>
<accession>A0ABW5E1S8</accession>
<proteinExistence type="predicted"/>
<dbReference type="EMBL" id="JBHUJC010000018">
    <property type="protein sequence ID" value="MFD2276034.1"/>
    <property type="molecule type" value="Genomic_DNA"/>
</dbReference>
<keyword evidence="3" id="KW-1185">Reference proteome</keyword>
<sequence length="120" mass="13547">MVLPFSGLVFYWFSLDGMSKLPETLLESKELLAVLKERYAERKKGKVIKGIGPIATSRRILLLGGLLWDSRDVIDAASNIYALLDLFNPIFWIVMSVSCVLSVLFSFGYCVLGLGHYFFF</sequence>
<name>A0ABW5E1S8_9BACT</name>
<dbReference type="Proteomes" id="UP001597297">
    <property type="component" value="Unassembled WGS sequence"/>
</dbReference>
<keyword evidence="1" id="KW-1133">Transmembrane helix</keyword>
<keyword evidence="1" id="KW-0812">Transmembrane</keyword>
<protein>
    <submittedName>
        <fullName evidence="2">Uncharacterized protein</fullName>
    </submittedName>
</protein>
<reference evidence="3" key="1">
    <citation type="journal article" date="2019" name="Int. J. Syst. Evol. Microbiol.">
        <title>The Global Catalogue of Microorganisms (GCM) 10K type strain sequencing project: providing services to taxonomists for standard genome sequencing and annotation.</title>
        <authorList>
            <consortium name="The Broad Institute Genomics Platform"/>
            <consortium name="The Broad Institute Genome Sequencing Center for Infectious Disease"/>
            <person name="Wu L."/>
            <person name="Ma J."/>
        </authorList>
    </citation>
    <scope>NUCLEOTIDE SEQUENCE [LARGE SCALE GENOMIC DNA]</scope>
    <source>
        <strain evidence="3">JCM 16545</strain>
    </source>
</reference>
<dbReference type="RefSeq" id="WP_377095622.1">
    <property type="nucleotide sequence ID" value="NZ_JBHSJM010000001.1"/>
</dbReference>